<reference evidence="1" key="1">
    <citation type="submission" date="2023-10" db="EMBL/GenBank/DDBJ databases">
        <title>Genome assemblies of two species of porcelain crab, Petrolisthes cinctipes and Petrolisthes manimaculis (Anomura: Porcellanidae).</title>
        <authorList>
            <person name="Angst P."/>
        </authorList>
    </citation>
    <scope>NUCLEOTIDE SEQUENCE</scope>
    <source>
        <strain evidence="1">PB745_01</strain>
        <tissue evidence="1">Gill</tissue>
    </source>
</reference>
<dbReference type="Proteomes" id="UP001286313">
    <property type="component" value="Unassembled WGS sequence"/>
</dbReference>
<accession>A0AAE1FBS1</accession>
<protein>
    <submittedName>
        <fullName evidence="1">Uncharacterized protein</fullName>
    </submittedName>
</protein>
<keyword evidence="2" id="KW-1185">Reference proteome</keyword>
<gene>
    <name evidence="1" type="ORF">Pcinc_023814</name>
</gene>
<proteinExistence type="predicted"/>
<evidence type="ECO:0000313" key="2">
    <source>
        <dbReference type="Proteomes" id="UP001286313"/>
    </source>
</evidence>
<dbReference type="AlphaFoldDB" id="A0AAE1FBS1"/>
<evidence type="ECO:0000313" key="1">
    <source>
        <dbReference type="EMBL" id="KAK3871018.1"/>
    </source>
</evidence>
<name>A0AAE1FBS1_PETCI</name>
<comment type="caution">
    <text evidence="1">The sequence shown here is derived from an EMBL/GenBank/DDBJ whole genome shotgun (WGS) entry which is preliminary data.</text>
</comment>
<sequence>MDEAICCFNIFNSPLWHSVPTEHVVNKAIMGFEFTKYRGPILLGGVIATLSLAYNFRMELIGDLSQEKAILHKQTDENDVKKIRASIREYHMNHLKSSNPDK</sequence>
<organism evidence="1 2">
    <name type="scientific">Petrolisthes cinctipes</name>
    <name type="common">Flat porcelain crab</name>
    <dbReference type="NCBI Taxonomy" id="88211"/>
    <lineage>
        <taxon>Eukaryota</taxon>
        <taxon>Metazoa</taxon>
        <taxon>Ecdysozoa</taxon>
        <taxon>Arthropoda</taxon>
        <taxon>Crustacea</taxon>
        <taxon>Multicrustacea</taxon>
        <taxon>Malacostraca</taxon>
        <taxon>Eumalacostraca</taxon>
        <taxon>Eucarida</taxon>
        <taxon>Decapoda</taxon>
        <taxon>Pleocyemata</taxon>
        <taxon>Anomura</taxon>
        <taxon>Galatheoidea</taxon>
        <taxon>Porcellanidae</taxon>
        <taxon>Petrolisthes</taxon>
    </lineage>
</organism>
<dbReference type="EMBL" id="JAWQEG010002576">
    <property type="protein sequence ID" value="KAK3871018.1"/>
    <property type="molecule type" value="Genomic_DNA"/>
</dbReference>